<feature type="transmembrane region" description="Helical" evidence="1">
    <location>
        <begin position="157"/>
        <end position="174"/>
    </location>
</feature>
<accession>A0A401UEU4</accession>
<feature type="transmembrane region" description="Helical" evidence="1">
    <location>
        <begin position="74"/>
        <end position="93"/>
    </location>
</feature>
<keyword evidence="3" id="KW-1185">Reference proteome</keyword>
<keyword evidence="1" id="KW-0812">Transmembrane</keyword>
<feature type="transmembrane region" description="Helical" evidence="1">
    <location>
        <begin position="243"/>
        <end position="270"/>
    </location>
</feature>
<name>A0A401UEU4_9BACT</name>
<evidence type="ECO:0000313" key="2">
    <source>
        <dbReference type="EMBL" id="GCC53428.1"/>
    </source>
</evidence>
<feature type="transmembrane region" description="Helical" evidence="1">
    <location>
        <begin position="49"/>
        <end position="68"/>
    </location>
</feature>
<feature type="transmembrane region" description="Helical" evidence="1">
    <location>
        <begin position="308"/>
        <end position="329"/>
    </location>
</feature>
<feature type="transmembrane region" description="Helical" evidence="1">
    <location>
        <begin position="211"/>
        <end position="231"/>
    </location>
</feature>
<keyword evidence="1" id="KW-1133">Transmembrane helix</keyword>
<sequence>MLLGMMGGLGRMGWSYSLPETIVHHGACMVGGFLGSLIALEKIVPLKKPIFFIGPLMSAASLLCFIAGQTYMAILMLCLSSIVLCLVYGFYLFRNYSLYLTIALAGALCWAVGNVLLFSKLFYPKAFPWWMAFVLLTVCSERLELSKFLPVSRLAKKIFIFFLMTFIAGIALPFHLGGNYVAGLALVGIALWLMRYDVISITLKKKGLQAFTARALLAGYVALILTGIFLISLNNTSYSYDSIVHTFFLGFAMAMIFAHGPLILPGLLGWLVKPFHALFYLPLSLLFVSLLIRLLANANLIAFAYRIYSGWLSVTAILLYFVFMLTFMVKGIRHAKVK</sequence>
<feature type="transmembrane region" description="Helical" evidence="1">
    <location>
        <begin position="98"/>
        <end position="121"/>
    </location>
</feature>
<evidence type="ECO:0000256" key="1">
    <source>
        <dbReference type="SAM" id="Phobius"/>
    </source>
</evidence>
<feature type="transmembrane region" description="Helical" evidence="1">
    <location>
        <begin position="180"/>
        <end position="199"/>
    </location>
</feature>
<dbReference type="Proteomes" id="UP000288227">
    <property type="component" value="Unassembled WGS sequence"/>
</dbReference>
<organism evidence="2 3">
    <name type="scientific">Chryseotalea sanaruensis</name>
    <dbReference type="NCBI Taxonomy" id="2482724"/>
    <lineage>
        <taxon>Bacteria</taxon>
        <taxon>Pseudomonadati</taxon>
        <taxon>Bacteroidota</taxon>
        <taxon>Cytophagia</taxon>
        <taxon>Cytophagales</taxon>
        <taxon>Chryseotaleaceae</taxon>
        <taxon>Chryseotalea</taxon>
    </lineage>
</organism>
<comment type="caution">
    <text evidence="2">The sequence shown here is derived from an EMBL/GenBank/DDBJ whole genome shotgun (WGS) entry which is preliminary data.</text>
</comment>
<protein>
    <submittedName>
        <fullName evidence="2">Uncharacterized protein</fullName>
    </submittedName>
</protein>
<evidence type="ECO:0000313" key="3">
    <source>
        <dbReference type="Proteomes" id="UP000288227"/>
    </source>
</evidence>
<keyword evidence="1" id="KW-0472">Membrane</keyword>
<reference evidence="2 3" key="1">
    <citation type="submission" date="2018-11" db="EMBL/GenBank/DDBJ databases">
        <title>Chryseotalea sanarue gen. nov., sp., nov., a member of the family Cytophagaceae, isolated from a brackish lake in Hamamatsu Japan.</title>
        <authorList>
            <person name="Maejima Y."/>
            <person name="Iino T."/>
            <person name="Muraguchi Y."/>
            <person name="Fukuda K."/>
            <person name="Ohkuma M."/>
            <person name="Moriuchi R."/>
            <person name="Dohra H."/>
            <person name="Kimbara K."/>
            <person name="Shintani M."/>
        </authorList>
    </citation>
    <scope>NUCLEOTIDE SEQUENCE [LARGE SCALE GENOMIC DNA]</scope>
    <source>
        <strain evidence="2 3">Ys</strain>
    </source>
</reference>
<feature type="transmembrane region" description="Helical" evidence="1">
    <location>
        <begin position="277"/>
        <end position="296"/>
    </location>
</feature>
<proteinExistence type="predicted"/>
<dbReference type="AlphaFoldDB" id="A0A401UEU4"/>
<dbReference type="EMBL" id="BHXQ01000007">
    <property type="protein sequence ID" value="GCC53428.1"/>
    <property type="molecule type" value="Genomic_DNA"/>
</dbReference>
<gene>
    <name evidence="2" type="ORF">SanaruYs_36720</name>
</gene>
<feature type="transmembrane region" description="Helical" evidence="1">
    <location>
        <begin position="22"/>
        <end position="40"/>
    </location>
</feature>
<feature type="transmembrane region" description="Helical" evidence="1">
    <location>
        <begin position="127"/>
        <end position="145"/>
    </location>
</feature>